<evidence type="ECO:0000256" key="1">
    <source>
        <dbReference type="ARBA" id="ARBA00022475"/>
    </source>
</evidence>
<dbReference type="InterPro" id="IPR023081">
    <property type="entry name" value="Cell_div_FtsB"/>
</dbReference>
<dbReference type="GO" id="GO:0043093">
    <property type="term" value="P:FtsZ-dependent cytokinesis"/>
    <property type="evidence" value="ECO:0007669"/>
    <property type="project" value="TreeGrafter"/>
</dbReference>
<dbReference type="Proteomes" id="UP000189670">
    <property type="component" value="Unassembled WGS sequence"/>
</dbReference>
<keyword evidence="4 7" id="KW-1133">Transmembrane helix</keyword>
<keyword evidence="2 8" id="KW-0132">Cell division</keyword>
<feature type="transmembrane region" description="Helical" evidence="7">
    <location>
        <begin position="12"/>
        <end position="31"/>
    </location>
</feature>
<name>A0A1V1P5Z0_9BACT</name>
<dbReference type="InterPro" id="IPR007060">
    <property type="entry name" value="FtsL/DivIC"/>
</dbReference>
<evidence type="ECO:0000256" key="6">
    <source>
        <dbReference type="ARBA" id="ARBA00023306"/>
    </source>
</evidence>
<keyword evidence="3 7" id="KW-0812">Transmembrane</keyword>
<keyword evidence="5 7" id="KW-0472">Membrane</keyword>
<accession>A0A1V1P5Z0</accession>
<protein>
    <submittedName>
        <fullName evidence="8">Cell division protein FtsB</fullName>
    </submittedName>
</protein>
<dbReference type="PANTHER" id="PTHR37485">
    <property type="entry name" value="CELL DIVISION PROTEIN FTSB"/>
    <property type="match status" value="1"/>
</dbReference>
<evidence type="ECO:0000256" key="3">
    <source>
        <dbReference type="ARBA" id="ARBA00022692"/>
    </source>
</evidence>
<organism evidence="8 9">
    <name type="scientific">Candidatus Magnetoglobus multicellularis str. Araruama</name>
    <dbReference type="NCBI Taxonomy" id="890399"/>
    <lineage>
        <taxon>Bacteria</taxon>
        <taxon>Pseudomonadati</taxon>
        <taxon>Thermodesulfobacteriota</taxon>
        <taxon>Desulfobacteria</taxon>
        <taxon>Desulfobacterales</taxon>
        <taxon>Desulfobacteraceae</taxon>
        <taxon>Candidatus Magnetoglobus</taxon>
    </lineage>
</organism>
<dbReference type="PANTHER" id="PTHR37485:SF1">
    <property type="entry name" value="CELL DIVISION PROTEIN FTSB"/>
    <property type="match status" value="1"/>
</dbReference>
<reference evidence="9" key="1">
    <citation type="submission" date="2012-11" db="EMBL/GenBank/DDBJ databases">
        <authorList>
            <person name="Lucero-Rivera Y.E."/>
            <person name="Tovar-Ramirez D."/>
        </authorList>
    </citation>
    <scope>NUCLEOTIDE SEQUENCE [LARGE SCALE GENOMIC DNA]</scope>
    <source>
        <strain evidence="9">Araruama</strain>
    </source>
</reference>
<keyword evidence="6" id="KW-0131">Cell cycle</keyword>
<sequence length="101" mass="12253">MQKGNYVSSQLYRHLVYFSPLEFFLFFIIWGDQGFVELYDLQAEYQQLCDYSTTLEQENANLHRLIERLKHDPKYVERIARTELGMIRNNETIIKFSRRKP</sequence>
<keyword evidence="1" id="KW-1003">Cell membrane</keyword>
<evidence type="ECO:0000256" key="2">
    <source>
        <dbReference type="ARBA" id="ARBA00022618"/>
    </source>
</evidence>
<proteinExistence type="predicted"/>
<evidence type="ECO:0000256" key="4">
    <source>
        <dbReference type="ARBA" id="ARBA00022989"/>
    </source>
</evidence>
<evidence type="ECO:0000256" key="5">
    <source>
        <dbReference type="ARBA" id="ARBA00023136"/>
    </source>
</evidence>
<evidence type="ECO:0000256" key="7">
    <source>
        <dbReference type="SAM" id="Phobius"/>
    </source>
</evidence>
<gene>
    <name evidence="8" type="ORF">OMM_08969</name>
</gene>
<dbReference type="GO" id="GO:0030428">
    <property type="term" value="C:cell septum"/>
    <property type="evidence" value="ECO:0007669"/>
    <property type="project" value="TreeGrafter"/>
</dbReference>
<dbReference type="Pfam" id="PF04977">
    <property type="entry name" value="DivIC"/>
    <property type="match status" value="1"/>
</dbReference>
<evidence type="ECO:0000313" key="9">
    <source>
        <dbReference type="Proteomes" id="UP000189670"/>
    </source>
</evidence>
<dbReference type="AlphaFoldDB" id="A0A1V1P5Z0"/>
<dbReference type="EMBL" id="ATBP01000464">
    <property type="protein sequence ID" value="ETR70214.1"/>
    <property type="molecule type" value="Genomic_DNA"/>
</dbReference>
<evidence type="ECO:0000313" key="8">
    <source>
        <dbReference type="EMBL" id="ETR70214.1"/>
    </source>
</evidence>
<comment type="caution">
    <text evidence="8">The sequence shown here is derived from an EMBL/GenBank/DDBJ whole genome shotgun (WGS) entry which is preliminary data.</text>
</comment>